<evidence type="ECO:0000313" key="2">
    <source>
        <dbReference type="EMBL" id="KIW57757.1"/>
    </source>
</evidence>
<dbReference type="Pfam" id="PF06985">
    <property type="entry name" value="HET"/>
    <property type="match status" value="1"/>
</dbReference>
<name>A0A0D2D5Y8_9EURO</name>
<dbReference type="InterPro" id="IPR010730">
    <property type="entry name" value="HET"/>
</dbReference>
<dbReference type="RefSeq" id="XP_013318341.1">
    <property type="nucleotide sequence ID" value="XM_013462887.1"/>
</dbReference>
<gene>
    <name evidence="2" type="ORF">PV05_02317</name>
</gene>
<evidence type="ECO:0000313" key="3">
    <source>
        <dbReference type="Proteomes" id="UP000054342"/>
    </source>
</evidence>
<keyword evidence="3" id="KW-1185">Reference proteome</keyword>
<dbReference type="Proteomes" id="UP000054342">
    <property type="component" value="Unassembled WGS sequence"/>
</dbReference>
<dbReference type="PANTHER" id="PTHR24148">
    <property type="entry name" value="ANKYRIN REPEAT DOMAIN-CONTAINING PROTEIN 39 HOMOLOG-RELATED"/>
    <property type="match status" value="1"/>
</dbReference>
<dbReference type="EMBL" id="KN847318">
    <property type="protein sequence ID" value="KIW57757.1"/>
    <property type="molecule type" value="Genomic_DNA"/>
</dbReference>
<organism evidence="2 3">
    <name type="scientific">Exophiala xenobiotica</name>
    <dbReference type="NCBI Taxonomy" id="348802"/>
    <lineage>
        <taxon>Eukaryota</taxon>
        <taxon>Fungi</taxon>
        <taxon>Dikarya</taxon>
        <taxon>Ascomycota</taxon>
        <taxon>Pezizomycotina</taxon>
        <taxon>Eurotiomycetes</taxon>
        <taxon>Chaetothyriomycetidae</taxon>
        <taxon>Chaetothyriales</taxon>
        <taxon>Herpotrichiellaceae</taxon>
        <taxon>Exophiala</taxon>
    </lineage>
</organism>
<dbReference type="OrthoDB" id="5125733at2759"/>
<evidence type="ECO:0000259" key="1">
    <source>
        <dbReference type="Pfam" id="PF06985"/>
    </source>
</evidence>
<sequence>MGSKLINDNKEHVVYETSVQHLLKGNLFDLREGKPTVGRFRFISCSALAENVVRVVECESLAQLDYSAISYIWRGNGIPDESFHLKVFTTSIPEDEEPGDPISIDILQLTCLAALANNSSYIWLDRLCILQTSRDDKIWQIQHMQDIYKFCSRCFILPGGLSWLCQLEEETAWLHRAWTLQESASPPTSDVLFQWAHGSTALTGLTSGKIMEIEQGRYAMIRLGDLLQAATVGWLLCASNKMKVDEARDTAIWRSALKRTSSRPVDMIFSIMGLFDVALNPREYGRNERQRATLDLAKGILRSGRGPIWILASLQGRFLPGASTIPAFPETSVSGKVAAEEPVEGITLGGGLAWTLRNTAASSLDDFGYLTMNGRFSAISTNGILGRRIPTYRGFEYWTVLMRIDGEPIEAGLLGRCGSVSHALVVGDIEHYMLTATAARGSKSCVAVVLLRRTQTEGHWHRCGFALVAPEFTENWQECEATIVSSDEWTHPREYTLEEWKEGQKLEEAKRT</sequence>
<protein>
    <recommendedName>
        <fullName evidence="1">Heterokaryon incompatibility domain-containing protein</fullName>
    </recommendedName>
</protein>
<dbReference type="GeneID" id="25324225"/>
<accession>A0A0D2D5Y8</accession>
<dbReference type="PANTHER" id="PTHR24148:SF64">
    <property type="entry name" value="HETEROKARYON INCOMPATIBILITY DOMAIN-CONTAINING PROTEIN"/>
    <property type="match status" value="1"/>
</dbReference>
<dbReference type="InterPro" id="IPR052895">
    <property type="entry name" value="HetReg/Transcr_Mod"/>
</dbReference>
<feature type="domain" description="Heterokaryon incompatibility" evidence="1">
    <location>
        <begin position="66"/>
        <end position="157"/>
    </location>
</feature>
<proteinExistence type="predicted"/>
<dbReference type="AlphaFoldDB" id="A0A0D2D5Y8"/>
<dbReference type="STRING" id="348802.A0A0D2D5Y8"/>
<reference evidence="2 3" key="1">
    <citation type="submission" date="2015-01" db="EMBL/GenBank/DDBJ databases">
        <title>The Genome Sequence of Exophiala xenobiotica CBS118157.</title>
        <authorList>
            <consortium name="The Broad Institute Genomics Platform"/>
            <person name="Cuomo C."/>
            <person name="de Hoog S."/>
            <person name="Gorbushina A."/>
            <person name="Stielow B."/>
            <person name="Teixiera M."/>
            <person name="Abouelleil A."/>
            <person name="Chapman S.B."/>
            <person name="Priest M."/>
            <person name="Young S.K."/>
            <person name="Wortman J."/>
            <person name="Nusbaum C."/>
            <person name="Birren B."/>
        </authorList>
    </citation>
    <scope>NUCLEOTIDE SEQUENCE [LARGE SCALE GENOMIC DNA]</scope>
    <source>
        <strain evidence="2 3">CBS 118157</strain>
    </source>
</reference>
<dbReference type="HOGENOM" id="CLU_020536_0_0_1"/>